<feature type="transmembrane region" description="Helical" evidence="2">
    <location>
        <begin position="51"/>
        <end position="72"/>
    </location>
</feature>
<keyword evidence="2" id="KW-1133">Transmembrane helix</keyword>
<evidence type="ECO:0000256" key="2">
    <source>
        <dbReference type="SAM" id="Phobius"/>
    </source>
</evidence>
<gene>
    <name evidence="3" type="ORF">GCM10011531_00160</name>
</gene>
<name>A0A8J2X8P7_9FLAO</name>
<reference evidence="3 4" key="1">
    <citation type="journal article" date="2014" name="Int. J. Syst. Evol. Microbiol.">
        <title>Complete genome sequence of Corynebacterium casei LMG S-19264T (=DSM 44701T), isolated from a smear-ripened cheese.</title>
        <authorList>
            <consortium name="US DOE Joint Genome Institute (JGI-PGF)"/>
            <person name="Walter F."/>
            <person name="Albersmeier A."/>
            <person name="Kalinowski J."/>
            <person name="Ruckert C."/>
        </authorList>
    </citation>
    <scope>NUCLEOTIDE SEQUENCE [LARGE SCALE GENOMIC DNA]</scope>
    <source>
        <strain evidence="3 4">CGMCC 1.15295</strain>
    </source>
</reference>
<evidence type="ECO:0000256" key="1">
    <source>
        <dbReference type="SAM" id="Coils"/>
    </source>
</evidence>
<keyword evidence="2" id="KW-0472">Membrane</keyword>
<dbReference type="Proteomes" id="UP000598120">
    <property type="component" value="Unassembled WGS sequence"/>
</dbReference>
<protein>
    <recommendedName>
        <fullName evidence="5">DUF4179 domain-containing protein</fullName>
    </recommendedName>
</protein>
<dbReference type="EMBL" id="BMIC01000001">
    <property type="protein sequence ID" value="GFZ75769.1"/>
    <property type="molecule type" value="Genomic_DNA"/>
</dbReference>
<comment type="caution">
    <text evidence="3">The sequence shown here is derived from an EMBL/GenBank/DDBJ whole genome shotgun (WGS) entry which is preliminary data.</text>
</comment>
<feature type="coiled-coil region" evidence="1">
    <location>
        <begin position="118"/>
        <end position="173"/>
    </location>
</feature>
<proteinExistence type="predicted"/>
<dbReference type="AlphaFoldDB" id="A0A8J2X8P7"/>
<organism evidence="3 4">
    <name type="scientific">Aquaticitalea lipolytica</name>
    <dbReference type="NCBI Taxonomy" id="1247562"/>
    <lineage>
        <taxon>Bacteria</taxon>
        <taxon>Pseudomonadati</taxon>
        <taxon>Bacteroidota</taxon>
        <taxon>Flavobacteriia</taxon>
        <taxon>Flavobacteriales</taxon>
        <taxon>Flavobacteriaceae</taxon>
        <taxon>Aquaticitalea</taxon>
    </lineage>
</organism>
<sequence length="181" mass="20687">MEKENLETLFESLKNEFDVESPNLGHQERFISKLNSNGSNKTLAKAKGFKLWKPLIAVAATIVLCFSLITVFQQEPEVKDLASVSPELSKTQDFFTSTIALELTKLNNERSPETEALINDALKQLDILEKDYNKLKIDLSESGNDKRVIYAMISNFQNRIEILQNVMQNIEEVKQYNQETI</sequence>
<dbReference type="RefSeq" id="WP_188604301.1">
    <property type="nucleotide sequence ID" value="NZ_BMIC01000001.1"/>
</dbReference>
<keyword evidence="4" id="KW-1185">Reference proteome</keyword>
<keyword evidence="1" id="KW-0175">Coiled coil</keyword>
<keyword evidence="2" id="KW-0812">Transmembrane</keyword>
<evidence type="ECO:0000313" key="4">
    <source>
        <dbReference type="Proteomes" id="UP000598120"/>
    </source>
</evidence>
<evidence type="ECO:0008006" key="5">
    <source>
        <dbReference type="Google" id="ProtNLM"/>
    </source>
</evidence>
<accession>A0A8J2X8P7</accession>
<evidence type="ECO:0000313" key="3">
    <source>
        <dbReference type="EMBL" id="GFZ75769.1"/>
    </source>
</evidence>